<name>A0A0W8F1D1_9ZZZZ</name>
<gene>
    <name evidence="2" type="ORF">ASZ90_015713</name>
</gene>
<dbReference type="EMBL" id="LNQE01001635">
    <property type="protein sequence ID" value="KUG14641.1"/>
    <property type="molecule type" value="Genomic_DNA"/>
</dbReference>
<sequence>MIGPGLLKSSRLDIIPATVDLYRLELEYREGLASALDAVVPPEWPPEQVTREVIEEFIARMMTEPGRMSGFYWVLRGDGSCSRILIGSGGFLLHNDGVMELGYSVLPEWQGKGYTTEAVGILVDWAFTCAHARIIVACTYPHLTGSIRVLEKNGFQVIGDGPLEGTIAYEKHRRFAR</sequence>
<proteinExistence type="predicted"/>
<dbReference type="PANTHER" id="PTHR43792:SF13">
    <property type="entry name" value="ACETYLTRANSFERASE"/>
    <property type="match status" value="1"/>
</dbReference>
<protein>
    <submittedName>
        <fullName evidence="2">Acetyltransferase, gnat family</fullName>
    </submittedName>
</protein>
<dbReference type="InterPro" id="IPR016181">
    <property type="entry name" value="Acyl_CoA_acyltransferase"/>
</dbReference>
<organism evidence="2">
    <name type="scientific">hydrocarbon metagenome</name>
    <dbReference type="NCBI Taxonomy" id="938273"/>
    <lineage>
        <taxon>unclassified sequences</taxon>
        <taxon>metagenomes</taxon>
        <taxon>ecological metagenomes</taxon>
    </lineage>
</organism>
<comment type="caution">
    <text evidence="2">The sequence shown here is derived from an EMBL/GenBank/DDBJ whole genome shotgun (WGS) entry which is preliminary data.</text>
</comment>
<evidence type="ECO:0000259" key="1">
    <source>
        <dbReference type="PROSITE" id="PS51186"/>
    </source>
</evidence>
<dbReference type="GO" id="GO:0016747">
    <property type="term" value="F:acyltransferase activity, transferring groups other than amino-acyl groups"/>
    <property type="evidence" value="ECO:0007669"/>
    <property type="project" value="InterPro"/>
</dbReference>
<feature type="domain" description="N-acetyltransferase" evidence="1">
    <location>
        <begin position="19"/>
        <end position="176"/>
    </location>
</feature>
<dbReference type="PROSITE" id="PS51186">
    <property type="entry name" value="GNAT"/>
    <property type="match status" value="1"/>
</dbReference>
<dbReference type="AlphaFoldDB" id="A0A0W8F1D1"/>
<dbReference type="Pfam" id="PF13302">
    <property type="entry name" value="Acetyltransf_3"/>
    <property type="match status" value="1"/>
</dbReference>
<evidence type="ECO:0000313" key="2">
    <source>
        <dbReference type="EMBL" id="KUG14641.1"/>
    </source>
</evidence>
<dbReference type="InterPro" id="IPR051531">
    <property type="entry name" value="N-acetyltransferase"/>
</dbReference>
<dbReference type="InterPro" id="IPR000182">
    <property type="entry name" value="GNAT_dom"/>
</dbReference>
<dbReference type="PANTHER" id="PTHR43792">
    <property type="entry name" value="GNAT FAMILY, PUTATIVE (AFU_ORTHOLOGUE AFUA_3G00765)-RELATED-RELATED"/>
    <property type="match status" value="1"/>
</dbReference>
<accession>A0A0W8F1D1</accession>
<dbReference type="SUPFAM" id="SSF55729">
    <property type="entry name" value="Acyl-CoA N-acyltransferases (Nat)"/>
    <property type="match status" value="1"/>
</dbReference>
<keyword evidence="2" id="KW-0808">Transferase</keyword>
<dbReference type="Gene3D" id="3.40.630.30">
    <property type="match status" value="1"/>
</dbReference>
<reference evidence="2" key="1">
    <citation type="journal article" date="2015" name="Proc. Natl. Acad. Sci. U.S.A.">
        <title>Networks of energetic and metabolic interactions define dynamics in microbial communities.</title>
        <authorList>
            <person name="Embree M."/>
            <person name="Liu J.K."/>
            <person name="Al-Bassam M.M."/>
            <person name="Zengler K."/>
        </authorList>
    </citation>
    <scope>NUCLEOTIDE SEQUENCE</scope>
</reference>